<dbReference type="InterPro" id="IPR036390">
    <property type="entry name" value="WH_DNA-bd_sf"/>
</dbReference>
<dbReference type="SMART" id="SM00715">
    <property type="entry name" value="LA"/>
    <property type="match status" value="1"/>
</dbReference>
<feature type="compositionally biased region" description="Basic and acidic residues" evidence="8">
    <location>
        <begin position="277"/>
        <end position="317"/>
    </location>
</feature>
<dbReference type="VEuPathDB" id="VectorBase:MDOMA2_018176"/>
<dbReference type="InterPro" id="IPR006630">
    <property type="entry name" value="La_HTH"/>
</dbReference>
<feature type="region of interest" description="Disordered" evidence="8">
    <location>
        <begin position="1"/>
        <end position="64"/>
    </location>
</feature>
<comment type="similarity">
    <text evidence="2">Belongs to the LARP7 family.</text>
</comment>
<dbReference type="InterPro" id="IPR002344">
    <property type="entry name" value="Lupus_La"/>
</dbReference>
<dbReference type="GO" id="GO:0005634">
    <property type="term" value="C:nucleus"/>
    <property type="evidence" value="ECO:0007669"/>
    <property type="project" value="UniProtKB-SubCell"/>
</dbReference>
<dbReference type="Pfam" id="PF00076">
    <property type="entry name" value="RRM_1"/>
    <property type="match status" value="1"/>
</dbReference>
<feature type="compositionally biased region" description="Basic and acidic residues" evidence="8">
    <location>
        <begin position="373"/>
        <end position="384"/>
    </location>
</feature>
<keyword evidence="6" id="KW-0539">Nucleus</keyword>
<evidence type="ECO:0000256" key="7">
    <source>
        <dbReference type="PROSITE-ProRule" id="PRU00332"/>
    </source>
</evidence>
<keyword evidence="3 7" id="KW-0694">RNA-binding</keyword>
<organism evidence="12">
    <name type="scientific">Musca domestica</name>
    <name type="common">House fly</name>
    <dbReference type="NCBI Taxonomy" id="7370"/>
    <lineage>
        <taxon>Eukaryota</taxon>
        <taxon>Metazoa</taxon>
        <taxon>Ecdysozoa</taxon>
        <taxon>Arthropoda</taxon>
        <taxon>Hexapoda</taxon>
        <taxon>Insecta</taxon>
        <taxon>Pterygota</taxon>
        <taxon>Neoptera</taxon>
        <taxon>Endopterygota</taxon>
        <taxon>Diptera</taxon>
        <taxon>Brachycera</taxon>
        <taxon>Muscomorpha</taxon>
        <taxon>Muscoidea</taxon>
        <taxon>Muscidae</taxon>
        <taxon>Musca</taxon>
    </lineage>
</organism>
<reference evidence="12" key="1">
    <citation type="submission" date="2020-05" db="UniProtKB">
        <authorList>
            <consortium name="EnsemblMetazoa"/>
        </authorList>
    </citation>
    <scope>IDENTIFICATION</scope>
    <source>
        <strain evidence="12">Aabys</strain>
    </source>
</reference>
<dbReference type="RefSeq" id="XP_005183867.2">
    <property type="nucleotide sequence ID" value="XM_005183810.4"/>
</dbReference>
<comment type="subcellular location">
    <subcellularLocation>
        <location evidence="1">Nucleus</location>
    </subcellularLocation>
</comment>
<dbReference type="PROSITE" id="PS50102">
    <property type="entry name" value="RRM"/>
    <property type="match status" value="1"/>
</dbReference>
<dbReference type="eggNOG" id="KOG0118">
    <property type="taxonomic scope" value="Eukaryota"/>
</dbReference>
<dbReference type="GO" id="GO:0006396">
    <property type="term" value="P:RNA processing"/>
    <property type="evidence" value="ECO:0007669"/>
    <property type="project" value="InterPro"/>
</dbReference>
<dbReference type="Pfam" id="PF08777">
    <property type="entry name" value="RRM_3"/>
    <property type="match status" value="1"/>
</dbReference>
<dbReference type="SMART" id="SM00360">
    <property type="entry name" value="RRM"/>
    <property type="match status" value="1"/>
</dbReference>
<dbReference type="STRING" id="7370.A0A1I8MSB8"/>
<dbReference type="SUPFAM" id="SSF54928">
    <property type="entry name" value="RNA-binding domain, RBD"/>
    <property type="match status" value="1"/>
</dbReference>
<dbReference type="KEGG" id="mde:101890885"/>
<dbReference type="CDD" id="cd07323">
    <property type="entry name" value="LAM"/>
    <property type="match status" value="1"/>
</dbReference>
<dbReference type="InterPro" id="IPR014886">
    <property type="entry name" value="La_xRRM"/>
</dbReference>
<evidence type="ECO:0000256" key="3">
    <source>
        <dbReference type="ARBA" id="ARBA00022884"/>
    </source>
</evidence>
<dbReference type="PROSITE" id="PS50961">
    <property type="entry name" value="HTH_LA"/>
    <property type="match status" value="1"/>
</dbReference>
<dbReference type="Gene3D" id="1.10.10.10">
    <property type="entry name" value="Winged helix-like DNA-binding domain superfamily/Winged helix DNA-binding domain"/>
    <property type="match status" value="1"/>
</dbReference>
<dbReference type="VEuPathDB" id="VectorBase:MDOA007970"/>
<dbReference type="InterPro" id="IPR000504">
    <property type="entry name" value="RRM_dom"/>
</dbReference>
<feature type="region of interest" description="Disordered" evidence="8">
    <location>
        <begin position="421"/>
        <end position="460"/>
    </location>
</feature>
<keyword evidence="5" id="KW-0804">Transcription</keyword>
<keyword evidence="4" id="KW-0805">Transcription regulation</keyword>
<feature type="compositionally biased region" description="Basic residues" evidence="8">
    <location>
        <begin position="52"/>
        <end position="61"/>
    </location>
</feature>
<feature type="domain" description="RRM" evidence="9">
    <location>
        <begin position="191"/>
        <end position="257"/>
    </location>
</feature>
<evidence type="ECO:0000256" key="4">
    <source>
        <dbReference type="ARBA" id="ARBA00023015"/>
    </source>
</evidence>
<evidence type="ECO:0000259" key="9">
    <source>
        <dbReference type="PROSITE" id="PS50102"/>
    </source>
</evidence>
<feature type="compositionally biased region" description="Polar residues" evidence="8">
    <location>
        <begin position="24"/>
        <end position="34"/>
    </location>
</feature>
<evidence type="ECO:0000259" key="10">
    <source>
        <dbReference type="PROSITE" id="PS50961"/>
    </source>
</evidence>
<dbReference type="PRINTS" id="PR00302">
    <property type="entry name" value="LUPUSLA"/>
</dbReference>
<dbReference type="GO" id="GO:1990904">
    <property type="term" value="C:ribonucleoprotein complex"/>
    <property type="evidence" value="ECO:0007669"/>
    <property type="project" value="UniProtKB-UniRule"/>
</dbReference>
<feature type="compositionally biased region" description="Basic residues" evidence="8">
    <location>
        <begin position="1"/>
        <end position="10"/>
    </location>
</feature>
<protein>
    <submittedName>
        <fullName evidence="12">Uncharacterized protein</fullName>
    </submittedName>
</protein>
<evidence type="ECO:0000256" key="1">
    <source>
        <dbReference type="ARBA" id="ARBA00004123"/>
    </source>
</evidence>
<feature type="compositionally biased region" description="Basic residues" evidence="8">
    <location>
        <begin position="361"/>
        <end position="372"/>
    </location>
</feature>
<evidence type="ECO:0000313" key="12">
    <source>
        <dbReference type="EnsemblMetazoa" id="MDOA007970-PA"/>
    </source>
</evidence>
<evidence type="ECO:0000259" key="11">
    <source>
        <dbReference type="PROSITE" id="PS51939"/>
    </source>
</evidence>
<dbReference type="InterPro" id="IPR012677">
    <property type="entry name" value="Nucleotide-bd_a/b_plait_sf"/>
</dbReference>
<dbReference type="InterPro" id="IPR036388">
    <property type="entry name" value="WH-like_DNA-bd_sf"/>
</dbReference>
<gene>
    <name evidence="12" type="primary">101890885</name>
</gene>
<dbReference type="Pfam" id="PF05383">
    <property type="entry name" value="La"/>
    <property type="match status" value="1"/>
</dbReference>
<feature type="compositionally biased region" description="Basic and acidic residues" evidence="8">
    <location>
        <begin position="11"/>
        <end position="23"/>
    </location>
</feature>
<feature type="compositionally biased region" description="Basic residues" evidence="8">
    <location>
        <begin position="450"/>
        <end position="460"/>
    </location>
</feature>
<dbReference type="GO" id="GO:0003723">
    <property type="term" value="F:RNA binding"/>
    <property type="evidence" value="ECO:0007669"/>
    <property type="project" value="UniProtKB-UniRule"/>
</dbReference>
<feature type="domain" description="XRRM" evidence="11">
    <location>
        <begin position="501"/>
        <end position="612"/>
    </location>
</feature>
<feature type="compositionally biased region" description="Basic and acidic residues" evidence="8">
    <location>
        <begin position="421"/>
        <end position="442"/>
    </location>
</feature>
<dbReference type="Gene3D" id="3.30.70.330">
    <property type="match status" value="2"/>
</dbReference>
<feature type="region of interest" description="Disordered" evidence="8">
    <location>
        <begin position="277"/>
        <end position="389"/>
    </location>
</feature>
<evidence type="ECO:0000256" key="2">
    <source>
        <dbReference type="ARBA" id="ARBA00008680"/>
    </source>
</evidence>
<dbReference type="OrthoDB" id="439993at2759"/>
<dbReference type="EnsemblMetazoa" id="MDOA007970-RA">
    <property type="protein sequence ID" value="MDOA007970-PA"/>
    <property type="gene ID" value="MDOA007970"/>
</dbReference>
<dbReference type="PANTHER" id="PTHR22792:SF62">
    <property type="entry name" value="LA-RELATED PROTEIN 7"/>
    <property type="match status" value="1"/>
</dbReference>
<accession>A0A1I8MSB8</accession>
<proteinExistence type="inferred from homology"/>
<feature type="compositionally biased region" description="Low complexity" evidence="8">
    <location>
        <begin position="329"/>
        <end position="338"/>
    </location>
</feature>
<evidence type="ECO:0000256" key="6">
    <source>
        <dbReference type="ARBA" id="ARBA00023242"/>
    </source>
</evidence>
<feature type="domain" description="HTH La-type RNA-binding" evidence="10">
    <location>
        <begin position="97"/>
        <end position="186"/>
    </location>
</feature>
<dbReference type="AlphaFoldDB" id="A0A1I8MSB8"/>
<name>A0A1I8MSB8_MUSDO</name>
<dbReference type="PANTHER" id="PTHR22792">
    <property type="entry name" value="LUPUS LA PROTEIN-RELATED"/>
    <property type="match status" value="1"/>
</dbReference>
<evidence type="ECO:0000256" key="8">
    <source>
        <dbReference type="SAM" id="MobiDB-lite"/>
    </source>
</evidence>
<evidence type="ECO:0000256" key="5">
    <source>
        <dbReference type="ARBA" id="ARBA00023163"/>
    </source>
</evidence>
<feature type="compositionally biased region" description="Acidic residues" evidence="8">
    <location>
        <begin position="318"/>
        <end position="328"/>
    </location>
</feature>
<sequence length="622" mass="72131">MGTKSKRSRKAKEDISSQEDSVKDQSSVTIDTNGSDSTDEESSSAAEPEKKKLGRKRKKHSSNVLNVESIETAEADTVTTVKENSNNVETGNNKSYRKRKKHYFNAIRAQMEFYFGDANLSKDRFLKQLIEKDPFVPLDTFLTFNKMKALTSRVEDIAKSLSNSQLLELDEDQQKVRRKTPLVENRNVDEKTLYVEALPSTADHEWVRQIFERFGKVEYISLPKYAKSHRIKEFGFVEFEKEDSLKKALQAFKEFNGVLQMDEKDPSELISVKSYLKEQSGEGLGEEHPKDENRKRIKAEGQSDDAEPKAKKLKTDSQDEEQEEDQGTETEATTSLSESETKDEDTSKKPDENGDEDTESKKKKRRKRKKKSKSEEKLKRKAELNTDVSYYELKILPKKDWKRLRNKYLNLQREKVAELKRKAWREQQEIKQQNKDNVKDESSSQIPNKTQKKKSKESKHKLQKMNMNFYGAAAEEEPPAKILATDKAQQNPALERAPLFSYEPGLIVEMSFLEPCVNIKEYKADMRQYPSVKYIDIKEGAMKAYLRLETAQLAKEFVQKISCAEYQCQILSGETESAYWQKIEKDREQKLNKQVKVPQKRGREKVKKLISKHIRFGDDDDN</sequence>
<dbReference type="InterPro" id="IPR045180">
    <property type="entry name" value="La_dom_prot"/>
</dbReference>
<dbReference type="SUPFAM" id="SSF46785">
    <property type="entry name" value="Winged helix' DNA-binding domain"/>
    <property type="match status" value="1"/>
</dbReference>
<dbReference type="PROSITE" id="PS51939">
    <property type="entry name" value="XRRM"/>
    <property type="match status" value="1"/>
</dbReference>
<dbReference type="InterPro" id="IPR035979">
    <property type="entry name" value="RBD_domain_sf"/>
</dbReference>